<dbReference type="AlphaFoldDB" id="A0A1B6M345"/>
<sequence length="107" mass="11596">PPSPSSDSRVNIVKRNSIPSNCSCYQEIPTHMSSRTDTTSTTDEMQYSVEEGSRGRLQCAAYAYTTASAAVRRTPQTPSAAFSTAPCTSSVYDTISMRELMRVNTSG</sequence>
<evidence type="ECO:0000313" key="1">
    <source>
        <dbReference type="EMBL" id="JAT30343.1"/>
    </source>
</evidence>
<organism evidence="1">
    <name type="scientific">Graphocephala atropunctata</name>
    <dbReference type="NCBI Taxonomy" id="36148"/>
    <lineage>
        <taxon>Eukaryota</taxon>
        <taxon>Metazoa</taxon>
        <taxon>Ecdysozoa</taxon>
        <taxon>Arthropoda</taxon>
        <taxon>Hexapoda</taxon>
        <taxon>Insecta</taxon>
        <taxon>Pterygota</taxon>
        <taxon>Neoptera</taxon>
        <taxon>Paraneoptera</taxon>
        <taxon>Hemiptera</taxon>
        <taxon>Auchenorrhyncha</taxon>
        <taxon>Membracoidea</taxon>
        <taxon>Cicadellidae</taxon>
        <taxon>Cicadellinae</taxon>
        <taxon>Cicadellini</taxon>
        <taxon>Graphocephala</taxon>
    </lineage>
</organism>
<reference evidence="1" key="1">
    <citation type="submission" date="2015-11" db="EMBL/GenBank/DDBJ databases">
        <title>De novo transcriptome assembly of four potential Pierce s Disease insect vectors from Arizona vineyards.</title>
        <authorList>
            <person name="Tassone E.E."/>
        </authorList>
    </citation>
    <scope>NUCLEOTIDE SEQUENCE</scope>
</reference>
<name>A0A1B6M345_9HEMI</name>
<gene>
    <name evidence="1" type="ORF">g.51380</name>
</gene>
<proteinExistence type="predicted"/>
<protein>
    <submittedName>
        <fullName evidence="1">Uncharacterized protein</fullName>
    </submittedName>
</protein>
<feature type="non-terminal residue" evidence="1">
    <location>
        <position position="1"/>
    </location>
</feature>
<accession>A0A1B6M345</accession>
<dbReference type="EMBL" id="GEBQ01009634">
    <property type="protein sequence ID" value="JAT30343.1"/>
    <property type="molecule type" value="Transcribed_RNA"/>
</dbReference>